<keyword evidence="1" id="KW-0547">Nucleotide-binding</keyword>
<keyword evidence="6" id="KW-1185">Reference proteome</keyword>
<reference evidence="5" key="1">
    <citation type="submission" date="2020-05" db="EMBL/GenBank/DDBJ databases">
        <title>Phylogenomic resolution of chytrid fungi.</title>
        <authorList>
            <person name="Stajich J.E."/>
            <person name="Amses K."/>
            <person name="Simmons R."/>
            <person name="Seto K."/>
            <person name="Myers J."/>
            <person name="Bonds A."/>
            <person name="Quandt C.A."/>
            <person name="Barry K."/>
            <person name="Liu P."/>
            <person name="Grigoriev I."/>
            <person name="Longcore J.E."/>
            <person name="James T.Y."/>
        </authorList>
    </citation>
    <scope>NUCLEOTIDE SEQUENCE</scope>
    <source>
        <strain evidence="5">JEL0318</strain>
    </source>
</reference>
<dbReference type="PANTHER" id="PTHR16305">
    <property type="entry name" value="TESTICULAR SOLUBLE ADENYLYL CYCLASE"/>
    <property type="match status" value="1"/>
</dbReference>
<evidence type="ECO:0000256" key="3">
    <source>
        <dbReference type="SAM" id="MobiDB-lite"/>
    </source>
</evidence>
<dbReference type="PANTHER" id="PTHR16305:SF28">
    <property type="entry name" value="GUANYLATE CYCLASE DOMAIN-CONTAINING PROTEIN"/>
    <property type="match status" value="1"/>
</dbReference>
<dbReference type="GO" id="GO:0035556">
    <property type="term" value="P:intracellular signal transduction"/>
    <property type="evidence" value="ECO:0007669"/>
    <property type="project" value="InterPro"/>
</dbReference>
<proteinExistence type="predicted"/>
<dbReference type="InterPro" id="IPR027417">
    <property type="entry name" value="P-loop_NTPase"/>
</dbReference>
<feature type="domain" description="Guanylate cyclase" evidence="4">
    <location>
        <begin position="387"/>
        <end position="421"/>
    </location>
</feature>
<dbReference type="GO" id="GO:0004016">
    <property type="term" value="F:adenylate cyclase activity"/>
    <property type="evidence" value="ECO:0007669"/>
    <property type="project" value="TreeGrafter"/>
</dbReference>
<protein>
    <submittedName>
        <fullName evidence="5">Adenylate cyclase type 10</fullName>
    </submittedName>
</protein>
<dbReference type="Gene3D" id="3.30.70.1230">
    <property type="entry name" value="Nucleotide cyclase"/>
    <property type="match status" value="1"/>
</dbReference>
<keyword evidence="2" id="KW-0067">ATP-binding</keyword>
<dbReference type="InterPro" id="IPR029787">
    <property type="entry name" value="Nucleotide_cyclase"/>
</dbReference>
<dbReference type="EMBL" id="JADGJD010000121">
    <property type="protein sequence ID" value="KAJ3054690.1"/>
    <property type="molecule type" value="Genomic_DNA"/>
</dbReference>
<dbReference type="GO" id="GO:0005524">
    <property type="term" value="F:ATP binding"/>
    <property type="evidence" value="ECO:0007669"/>
    <property type="project" value="UniProtKB-KW"/>
</dbReference>
<evidence type="ECO:0000313" key="6">
    <source>
        <dbReference type="Proteomes" id="UP001212841"/>
    </source>
</evidence>
<dbReference type="CDD" id="cd07302">
    <property type="entry name" value="CHD"/>
    <property type="match status" value="1"/>
</dbReference>
<dbReference type="SUPFAM" id="SSF52540">
    <property type="entry name" value="P-loop containing nucleoside triphosphate hydrolases"/>
    <property type="match status" value="1"/>
</dbReference>
<feature type="compositionally biased region" description="Low complexity" evidence="3">
    <location>
        <begin position="937"/>
        <end position="949"/>
    </location>
</feature>
<evidence type="ECO:0000313" key="5">
    <source>
        <dbReference type="EMBL" id="KAJ3054690.1"/>
    </source>
</evidence>
<dbReference type="SUPFAM" id="SSF55073">
    <property type="entry name" value="Nucleotide cyclase"/>
    <property type="match status" value="1"/>
</dbReference>
<evidence type="ECO:0000256" key="1">
    <source>
        <dbReference type="ARBA" id="ARBA00022741"/>
    </source>
</evidence>
<evidence type="ECO:0000256" key="2">
    <source>
        <dbReference type="ARBA" id="ARBA00022840"/>
    </source>
</evidence>
<dbReference type="Proteomes" id="UP001212841">
    <property type="component" value="Unassembled WGS sequence"/>
</dbReference>
<accession>A0AAD5SNC7</accession>
<feature type="region of interest" description="Disordered" evidence="3">
    <location>
        <begin position="936"/>
        <end position="956"/>
    </location>
</feature>
<comment type="caution">
    <text evidence="5">The sequence shown here is derived from an EMBL/GenBank/DDBJ whole genome shotgun (WGS) entry which is preliminary data.</text>
</comment>
<dbReference type="PROSITE" id="PS50125">
    <property type="entry name" value="GUANYLATE_CYCLASE_2"/>
    <property type="match status" value="1"/>
</dbReference>
<gene>
    <name evidence="5" type="primary">ADCY10</name>
    <name evidence="5" type="ORF">HK097_001097</name>
</gene>
<dbReference type="GO" id="GO:0009190">
    <property type="term" value="P:cyclic nucleotide biosynthetic process"/>
    <property type="evidence" value="ECO:0007669"/>
    <property type="project" value="InterPro"/>
</dbReference>
<feature type="region of interest" description="Disordered" evidence="3">
    <location>
        <begin position="100"/>
        <end position="119"/>
    </location>
</feature>
<name>A0AAD5SNC7_9FUNG</name>
<dbReference type="InterPro" id="IPR001054">
    <property type="entry name" value="A/G_cyclase"/>
</dbReference>
<dbReference type="GO" id="GO:0005737">
    <property type="term" value="C:cytoplasm"/>
    <property type="evidence" value="ECO:0007669"/>
    <property type="project" value="TreeGrafter"/>
</dbReference>
<evidence type="ECO:0000259" key="4">
    <source>
        <dbReference type="PROSITE" id="PS50125"/>
    </source>
</evidence>
<sequence length="1768" mass="196532">MTTVVPRPCVMDASMLEHDNAFDADSEHAATLSAILCCFEILEEFRNYIVAIPSTEEPSTPPMTHAPPSISMNPAQRRLSITSNFSGPGTPKGARRLSMATSLGPSPGSGRIRTSKTSMAPRTQPFELKIHISIGCGAFSSLHVGRAGSRTEFFVAGPAADDAMMNLVHAKPGEVALSADCWARLHYTLDAWEVSNPSLGETYIPPSPEWYGTEVKGSGGGCYVIKDSAEDLARISFALSGSDNTNDPDVNNEERFFPEEEQRITDYIHESLAKALFESTGDLEHGMHNTIRNVCIVFVRLPITSTAGNVGQVLRKTQKVMCIALDAVRRYEGTIRQFNFDDKGATVLLVWGVEGYTHERGDASFALHAALQIKDELMIAIGDGFSIGVSEGPVFSGVIGNSARSDGTVLGVAVNTAARLMCHPKAMGTVLCTEPLKKECEESVEFDKGEYVNLKVLVFRAIQTKSSTESEKGSDRKCKGKILAGRMKEMKLIDDCIENWQAGKTARLVLSSSSGLGKTALGGYLLCRITDLEDSVICEGRSSETHRSAPFHALRVVLSNLFDEIHTRYVDTGILEYRVLEAETSRSSLSLSRHSLESANNVGMPSWSSFARSNPKLNAIEPKEKWDQIVPNGHSAKTVLAKKVTKVLMLLKESTRTMMVLNQVLEIHQQERTNLPTSVPGASYIVVIASAVARILNKLSMYLRINVCFLFEDVQWQDNAGFDVLCDLIKRCPKILFCITSRPIEEYTNDHLCSSYKKVIQAEPTTLIELTPMDQKAMAELVKLRFNVAKIEPQLAKLLYKQSSGNPMIVELLCNDMVSRREVEIESGELRRSFALSQTQAKDSVMPVDIRSAVAAQVDRVPGFFKQILRVASVAGQFFSVSEICTVLSDLQPPSADSPWSSTKTLLEYIGQADKLNMLVVASCEGNLLAAESGLTPSSSAAADSPDMSGRGRRSSMRRFALSRPSSFDKHSQDTISFRHYFLQQCIYAALLPEHRESLHSAFAAFYERTLSRANKFHHLPLLIYHLERIPGDGKRKLKWGEYAFLYFAEETRHVDLGIQAYGKLEKLMHQYPEEIDFDMLTLAKHHRLLALLHDQKWDAASSIQECIFALDLLDMSLPDPKSFKAFWDVFLGVCIQKRLKTMPEQKREQKALQNFKRFAHYHHAKPPRWPRLFRRNVVTHIHDISLPHPTFLTRTDEDAALRMQAIETMEVGRIMLQQLTNLERTDWRFLLIIGCLNFSSAVIRERPLQEGIWKMLFAGHLLKQGWPKVAADYVASAMAIMDKFDRSRWIEQTKNEEDITDRDSNSSTNVRIGAEPVPSHIAAEKLLLQHSYTIYLFTVGSWGTCERVSQQLHEAYENIASTSTPSARLNLVVLAYMLFVQGKHLAWIDALRLNHTLAGEVDAGYHWGRHLACDIAAALAATGIDNEADSWYGTAKEDQGEKTHFHNLFHSSCMLRYELVQLQKARLDDDVQKWAQIVLSTARELLGMLETAKIMTNNQCILNEFTCRFIKTFRRIVPRRSASSNGGDGTRRPSISLASEAAKTKMRYKTAATKCANEIVATVEAYRANPSLTPYLGALVISRAARAQGAFGLRTIAVRKIHKPTIPIPAPAIIASHRVGSEVGSNIDGKTKDTLHKLRGTAMNSVSSATSGIAGMHERDGSADVEKRMRSELRGILSRPRTADFRGILGRGGPTDSRRVAPMNSLSPTGFNHTGIPANATMNCMWAETVFEACEARWELHVLRKIMYGHDPVGDVPDQILGPRSLD</sequence>
<organism evidence="5 6">
    <name type="scientific">Rhizophlyctis rosea</name>
    <dbReference type="NCBI Taxonomy" id="64517"/>
    <lineage>
        <taxon>Eukaryota</taxon>
        <taxon>Fungi</taxon>
        <taxon>Fungi incertae sedis</taxon>
        <taxon>Chytridiomycota</taxon>
        <taxon>Chytridiomycota incertae sedis</taxon>
        <taxon>Chytridiomycetes</taxon>
        <taxon>Rhizophlyctidales</taxon>
        <taxon>Rhizophlyctidaceae</taxon>
        <taxon>Rhizophlyctis</taxon>
    </lineage>
</organism>